<dbReference type="GO" id="GO:0097730">
    <property type="term" value="C:non-motile cilium"/>
    <property type="evidence" value="ECO:0007669"/>
    <property type="project" value="TreeGrafter"/>
</dbReference>
<evidence type="ECO:0000313" key="5">
    <source>
        <dbReference type="Proteomes" id="UP000277928"/>
    </source>
</evidence>
<name>A0A3P6USS1_LITSI</name>
<feature type="non-terminal residue" evidence="4">
    <location>
        <position position="1"/>
    </location>
</feature>
<dbReference type="GO" id="GO:0061512">
    <property type="term" value="P:protein localization to cilium"/>
    <property type="evidence" value="ECO:0007669"/>
    <property type="project" value="TreeGrafter"/>
</dbReference>
<keyword evidence="2" id="KW-0677">Repeat</keyword>
<feature type="domain" description="IFT122 zinc ribbon" evidence="3">
    <location>
        <begin position="55"/>
        <end position="96"/>
    </location>
</feature>
<dbReference type="InterPro" id="IPR056838">
    <property type="entry name" value="Zn_ribbon_IFT122"/>
</dbReference>
<organism evidence="4 5">
    <name type="scientific">Litomosoides sigmodontis</name>
    <name type="common">Filarial nematode worm</name>
    <dbReference type="NCBI Taxonomy" id="42156"/>
    <lineage>
        <taxon>Eukaryota</taxon>
        <taxon>Metazoa</taxon>
        <taxon>Ecdysozoa</taxon>
        <taxon>Nematoda</taxon>
        <taxon>Chromadorea</taxon>
        <taxon>Rhabditida</taxon>
        <taxon>Spirurina</taxon>
        <taxon>Spiruromorpha</taxon>
        <taxon>Filarioidea</taxon>
        <taxon>Onchocercidae</taxon>
        <taxon>Litomosoides</taxon>
    </lineage>
</organism>
<dbReference type="AlphaFoldDB" id="A0A3P6USS1"/>
<dbReference type="Proteomes" id="UP000277928">
    <property type="component" value="Unassembled WGS sequence"/>
</dbReference>
<keyword evidence="1" id="KW-0853">WD repeat</keyword>
<gene>
    <name evidence="4" type="ORF">NLS_LOCUS5281</name>
</gene>
<sequence length="222" mass="25400">SVLYTLMKQGQVLGAYKLARYALEQLSFLKIPRRFEKFIEADALMIRSKPFTDAEELLPMCYRCGISNPLIGTNECVHCKTPFILSFVSFEVLPLVEFVVSDDINLEEARQLISAEPPLGQAENPLQEQMNLKTGKVVADHETLLKLEKRQVIIAEWPPPFVARFYYNVIPEISVTHCSSCYRMFHADDFEMACLKSGACPFCHVAPQKKRHHNFIDNNDIE</sequence>
<evidence type="ECO:0000313" key="4">
    <source>
        <dbReference type="EMBL" id="VDK81414.1"/>
    </source>
</evidence>
<dbReference type="EMBL" id="UYRX01000388">
    <property type="protein sequence ID" value="VDK81414.1"/>
    <property type="molecule type" value="Genomic_DNA"/>
</dbReference>
<evidence type="ECO:0000259" key="3">
    <source>
        <dbReference type="Pfam" id="PF25144"/>
    </source>
</evidence>
<dbReference type="InterPro" id="IPR039857">
    <property type="entry name" value="Ift122/121"/>
</dbReference>
<dbReference type="OrthoDB" id="10255582at2759"/>
<dbReference type="GO" id="GO:0030991">
    <property type="term" value="C:intraciliary transport particle A"/>
    <property type="evidence" value="ECO:0007669"/>
    <property type="project" value="TreeGrafter"/>
</dbReference>
<dbReference type="GO" id="GO:0035721">
    <property type="term" value="P:intraciliary retrograde transport"/>
    <property type="evidence" value="ECO:0007669"/>
    <property type="project" value="TreeGrafter"/>
</dbReference>
<proteinExistence type="predicted"/>
<evidence type="ECO:0000256" key="1">
    <source>
        <dbReference type="ARBA" id="ARBA00022574"/>
    </source>
</evidence>
<reference evidence="4 5" key="1">
    <citation type="submission" date="2018-08" db="EMBL/GenBank/DDBJ databases">
        <authorList>
            <person name="Laetsch R D."/>
            <person name="Stevens L."/>
            <person name="Kumar S."/>
            <person name="Blaxter L. M."/>
        </authorList>
    </citation>
    <scope>NUCLEOTIDE SEQUENCE [LARGE SCALE GENOMIC DNA]</scope>
</reference>
<dbReference type="PANTHER" id="PTHR12764">
    <property type="entry name" value="WD REPEAT DOMAIN-RELATED"/>
    <property type="match status" value="1"/>
</dbReference>
<dbReference type="OMA" id="NECVHCK"/>
<dbReference type="PANTHER" id="PTHR12764:SF4">
    <property type="entry name" value="INTRAFLAGELLAR TRANSPORT PROTEIN 122 HOMOLOG"/>
    <property type="match status" value="1"/>
</dbReference>
<keyword evidence="5" id="KW-1185">Reference proteome</keyword>
<dbReference type="Pfam" id="PF25143">
    <property type="entry name" value="Zn_ribbon_IFT122_C"/>
    <property type="match status" value="1"/>
</dbReference>
<evidence type="ECO:0000256" key="2">
    <source>
        <dbReference type="ARBA" id="ARBA00022737"/>
    </source>
</evidence>
<dbReference type="Pfam" id="PF25144">
    <property type="entry name" value="Zn_ribbon_IFT122"/>
    <property type="match status" value="1"/>
</dbReference>
<dbReference type="STRING" id="42156.A0A3P6USS1"/>
<accession>A0A3P6USS1</accession>
<protein>
    <recommendedName>
        <fullName evidence="3">IFT122 zinc ribbon domain-containing protein</fullName>
    </recommendedName>
</protein>
<dbReference type="GO" id="GO:1905515">
    <property type="term" value="P:non-motile cilium assembly"/>
    <property type="evidence" value="ECO:0007669"/>
    <property type="project" value="TreeGrafter"/>
</dbReference>